<dbReference type="PANTHER" id="PTHR39200:SF1">
    <property type="entry name" value="AUTO-TRANSPORTER ADHESIN HEAD GIN DOMAIN-CONTAINING PROTEIN-RELATED"/>
    <property type="match status" value="1"/>
</dbReference>
<evidence type="ECO:0000313" key="4">
    <source>
        <dbReference type="Proteomes" id="UP001198602"/>
    </source>
</evidence>
<dbReference type="PANTHER" id="PTHR39200">
    <property type="entry name" value="HYPOTHETICAL EXPORTED PROTEIN"/>
    <property type="match status" value="1"/>
</dbReference>
<name>A0ABS7YGY6_9BURK</name>
<dbReference type="InterPro" id="IPR021255">
    <property type="entry name" value="DUF2807"/>
</dbReference>
<dbReference type="Gene3D" id="2.160.20.120">
    <property type="match status" value="2"/>
</dbReference>
<dbReference type="RefSeq" id="WP_225240349.1">
    <property type="nucleotide sequence ID" value="NZ_JAHYBX010000012.1"/>
</dbReference>
<sequence>MQRLILATLLSAVSLLAHADEQARSLPPFKGIAVHGPVSLKVEAGKSYSVKVFGDPRFIERVTSEVVDGELRLDMKDSKRNTIDSEDRVVVTMPALQTFKGEGAGLMQLTNVRGERLDVNYRGAGRLAIDGEVKELRLRAHGVGEVDAKSLLTQNADVSFEGIGAVHVHARERLDATVRGMGNLSYYGNPRVVHKSVSGIGSVVAVK</sequence>
<gene>
    <name evidence="3" type="ORF">LE190_19950</name>
</gene>
<comment type="caution">
    <text evidence="3">The sequence shown here is derived from an EMBL/GenBank/DDBJ whole genome shotgun (WGS) entry which is preliminary data.</text>
</comment>
<proteinExistence type="predicted"/>
<organism evidence="3 4">
    <name type="scientific">Massilia hydrophila</name>
    <dbReference type="NCBI Taxonomy" id="3044279"/>
    <lineage>
        <taxon>Bacteria</taxon>
        <taxon>Pseudomonadati</taxon>
        <taxon>Pseudomonadota</taxon>
        <taxon>Betaproteobacteria</taxon>
        <taxon>Burkholderiales</taxon>
        <taxon>Oxalobacteraceae</taxon>
        <taxon>Telluria group</taxon>
        <taxon>Massilia</taxon>
    </lineage>
</organism>
<evidence type="ECO:0000259" key="2">
    <source>
        <dbReference type="Pfam" id="PF10988"/>
    </source>
</evidence>
<evidence type="ECO:0000313" key="3">
    <source>
        <dbReference type="EMBL" id="MCA1858186.1"/>
    </source>
</evidence>
<feature type="chain" id="PRO_5046661509" evidence="1">
    <location>
        <begin position="20"/>
        <end position="207"/>
    </location>
</feature>
<evidence type="ECO:0000256" key="1">
    <source>
        <dbReference type="SAM" id="SignalP"/>
    </source>
</evidence>
<protein>
    <submittedName>
        <fullName evidence="3">DUF2807 domain-containing protein</fullName>
    </submittedName>
</protein>
<dbReference type="Proteomes" id="UP001198602">
    <property type="component" value="Unassembled WGS sequence"/>
</dbReference>
<reference evidence="3 4" key="1">
    <citation type="submission" date="2021-07" db="EMBL/GenBank/DDBJ databases">
        <title>Characterization of Violacein-producing bacteria and related species.</title>
        <authorList>
            <person name="Wilson H.S."/>
            <person name="De Leon M.E."/>
        </authorList>
    </citation>
    <scope>NUCLEOTIDE SEQUENCE [LARGE SCALE GENOMIC DNA]</scope>
    <source>
        <strain evidence="3 4">HSC-2F05</strain>
    </source>
</reference>
<feature type="domain" description="Putative auto-transporter adhesin head GIN" evidence="2">
    <location>
        <begin position="28"/>
        <end position="190"/>
    </location>
</feature>
<keyword evidence="4" id="KW-1185">Reference proteome</keyword>
<feature type="signal peptide" evidence="1">
    <location>
        <begin position="1"/>
        <end position="19"/>
    </location>
</feature>
<dbReference type="Pfam" id="PF10988">
    <property type="entry name" value="DUF2807"/>
    <property type="match status" value="1"/>
</dbReference>
<accession>A0ABS7YGY6</accession>
<keyword evidence="1" id="KW-0732">Signal</keyword>
<dbReference type="EMBL" id="JAHYBX010000012">
    <property type="protein sequence ID" value="MCA1858186.1"/>
    <property type="molecule type" value="Genomic_DNA"/>
</dbReference>